<sequence>MLFLLWIQILVATRQAPCHISSCLFFTVYSFPISFFLHQRMP</sequence>
<organism evidence="1 2">
    <name type="scientific">Populus alba x Populus x berolinensis</name>
    <dbReference type="NCBI Taxonomy" id="444605"/>
    <lineage>
        <taxon>Eukaryota</taxon>
        <taxon>Viridiplantae</taxon>
        <taxon>Streptophyta</taxon>
        <taxon>Embryophyta</taxon>
        <taxon>Tracheophyta</taxon>
        <taxon>Spermatophyta</taxon>
        <taxon>Magnoliopsida</taxon>
        <taxon>eudicotyledons</taxon>
        <taxon>Gunneridae</taxon>
        <taxon>Pentapetalae</taxon>
        <taxon>rosids</taxon>
        <taxon>fabids</taxon>
        <taxon>Malpighiales</taxon>
        <taxon>Salicaceae</taxon>
        <taxon>Saliceae</taxon>
        <taxon>Populus</taxon>
    </lineage>
</organism>
<accession>A0AAD6QKT2</accession>
<dbReference type="AlphaFoldDB" id="A0AAD6QKT2"/>
<reference evidence="1" key="1">
    <citation type="journal article" date="2023" name="Mol. Ecol. Resour.">
        <title>Chromosome-level genome assembly of a triploid poplar Populus alba 'Berolinensis'.</title>
        <authorList>
            <person name="Chen S."/>
            <person name="Yu Y."/>
            <person name="Wang X."/>
            <person name="Wang S."/>
            <person name="Zhang T."/>
            <person name="Zhou Y."/>
            <person name="He R."/>
            <person name="Meng N."/>
            <person name="Wang Y."/>
            <person name="Liu W."/>
            <person name="Liu Z."/>
            <person name="Liu J."/>
            <person name="Guo Q."/>
            <person name="Huang H."/>
            <person name="Sederoff R.R."/>
            <person name="Wang G."/>
            <person name="Qu G."/>
            <person name="Chen S."/>
        </authorList>
    </citation>
    <scope>NUCLEOTIDE SEQUENCE</scope>
    <source>
        <strain evidence="1">SC-2020</strain>
    </source>
</reference>
<name>A0AAD6QKT2_9ROSI</name>
<dbReference type="Proteomes" id="UP001164929">
    <property type="component" value="Chromosome 6"/>
</dbReference>
<comment type="caution">
    <text evidence="1">The sequence shown here is derived from an EMBL/GenBank/DDBJ whole genome shotgun (WGS) entry which is preliminary data.</text>
</comment>
<evidence type="ECO:0000313" key="1">
    <source>
        <dbReference type="EMBL" id="KAJ6992187.1"/>
    </source>
</evidence>
<proteinExistence type="predicted"/>
<protein>
    <submittedName>
        <fullName evidence="1">Uncharacterized protein</fullName>
    </submittedName>
</protein>
<gene>
    <name evidence="1" type="ORF">NC653_015523</name>
</gene>
<evidence type="ECO:0000313" key="2">
    <source>
        <dbReference type="Proteomes" id="UP001164929"/>
    </source>
</evidence>
<keyword evidence="2" id="KW-1185">Reference proteome</keyword>
<dbReference type="EMBL" id="JAQIZT010000006">
    <property type="protein sequence ID" value="KAJ6992187.1"/>
    <property type="molecule type" value="Genomic_DNA"/>
</dbReference>